<dbReference type="Proteomes" id="UP000254107">
    <property type="component" value="Unassembled WGS sequence"/>
</dbReference>
<dbReference type="PANTHER" id="PTHR11102:SF160">
    <property type="entry name" value="ERAD-ASSOCIATED E3 UBIQUITIN-PROTEIN LIGASE COMPONENT HRD3"/>
    <property type="match status" value="1"/>
</dbReference>
<dbReference type="Pfam" id="PF08238">
    <property type="entry name" value="Sel1"/>
    <property type="match status" value="2"/>
</dbReference>
<dbReference type="AlphaFoldDB" id="A0A378QL91"/>
<dbReference type="InterPro" id="IPR011990">
    <property type="entry name" value="TPR-like_helical_dom_sf"/>
</dbReference>
<reference evidence="1 2" key="1">
    <citation type="submission" date="2018-06" db="EMBL/GenBank/DDBJ databases">
        <authorList>
            <consortium name="Pathogen Informatics"/>
            <person name="Doyle S."/>
        </authorList>
    </citation>
    <scope>NUCLEOTIDE SEQUENCE [LARGE SCALE GENOMIC DNA]</scope>
    <source>
        <strain evidence="1 2">NCTC7911</strain>
    </source>
</reference>
<dbReference type="GeneID" id="302270075"/>
<accession>A0A378QL91</accession>
<keyword evidence="1" id="KW-0378">Hydrolase</keyword>
<evidence type="ECO:0000313" key="2">
    <source>
        <dbReference type="Proteomes" id="UP000254107"/>
    </source>
</evidence>
<evidence type="ECO:0000313" key="1">
    <source>
        <dbReference type="EMBL" id="STZ00103.1"/>
    </source>
</evidence>
<keyword evidence="2" id="KW-1185">Reference proteome</keyword>
<name>A0A378QL91_MORLA</name>
<dbReference type="InterPro" id="IPR006597">
    <property type="entry name" value="Sel1-like"/>
</dbReference>
<dbReference type="SMART" id="SM00671">
    <property type="entry name" value="SEL1"/>
    <property type="match status" value="2"/>
</dbReference>
<dbReference type="RefSeq" id="WP_115248345.1">
    <property type="nucleotide sequence ID" value="NZ_UGQC01000001.1"/>
</dbReference>
<proteinExistence type="predicted"/>
<dbReference type="GO" id="GO:0008800">
    <property type="term" value="F:beta-lactamase activity"/>
    <property type="evidence" value="ECO:0007669"/>
    <property type="project" value="UniProtKB-EC"/>
</dbReference>
<dbReference type="EC" id="3.5.2.6" evidence="1"/>
<dbReference type="InterPro" id="IPR050767">
    <property type="entry name" value="Sel1_AlgK"/>
</dbReference>
<dbReference type="Gene3D" id="1.25.40.10">
    <property type="entry name" value="Tetratricopeptide repeat domain"/>
    <property type="match status" value="1"/>
</dbReference>
<protein>
    <submittedName>
        <fullName evidence="1">Beta-lactamase hcpA</fullName>
        <ecNumber evidence="1">3.5.2.6</ecNumber>
    </submittedName>
</protein>
<dbReference type="EMBL" id="UGQC01000001">
    <property type="protein sequence ID" value="STZ00103.1"/>
    <property type="molecule type" value="Genomic_DNA"/>
</dbReference>
<dbReference type="SUPFAM" id="SSF81901">
    <property type="entry name" value="HCP-like"/>
    <property type="match status" value="1"/>
</dbReference>
<sequence length="70" mass="8074">MYDNGHGIKQDYQKAFEWFTKSANQDNAKAQYNLGVMYHNGQGAKQDPNTAKQWFAKACENGYTEACQYR</sequence>
<organism evidence="1 2">
    <name type="scientific">Moraxella lacunata</name>
    <dbReference type="NCBI Taxonomy" id="477"/>
    <lineage>
        <taxon>Bacteria</taxon>
        <taxon>Pseudomonadati</taxon>
        <taxon>Pseudomonadota</taxon>
        <taxon>Gammaproteobacteria</taxon>
        <taxon>Moraxellales</taxon>
        <taxon>Moraxellaceae</taxon>
        <taxon>Moraxella</taxon>
    </lineage>
</organism>
<dbReference type="PANTHER" id="PTHR11102">
    <property type="entry name" value="SEL-1-LIKE PROTEIN"/>
    <property type="match status" value="1"/>
</dbReference>
<gene>
    <name evidence="1" type="primary">hcpA</name>
    <name evidence="1" type="ORF">NCTC7911_01488</name>
</gene>